<feature type="transmembrane region" description="Helical" evidence="5">
    <location>
        <begin position="159"/>
        <end position="181"/>
    </location>
</feature>
<feature type="transmembrane region" description="Helical" evidence="5">
    <location>
        <begin position="232"/>
        <end position="253"/>
    </location>
</feature>
<evidence type="ECO:0000313" key="6">
    <source>
        <dbReference type="Proteomes" id="UP000887574"/>
    </source>
</evidence>
<dbReference type="GO" id="GO:0015267">
    <property type="term" value="F:channel activity"/>
    <property type="evidence" value="ECO:0007669"/>
    <property type="project" value="TreeGrafter"/>
</dbReference>
<feature type="transmembrane region" description="Helical" evidence="5">
    <location>
        <begin position="6"/>
        <end position="26"/>
    </location>
</feature>
<keyword evidence="6" id="KW-1185">Reference proteome</keyword>
<evidence type="ECO:0000256" key="4">
    <source>
        <dbReference type="ARBA" id="ARBA00023136"/>
    </source>
</evidence>
<dbReference type="InterPro" id="IPR051883">
    <property type="entry name" value="AQP11/12_channel"/>
</dbReference>
<dbReference type="WBParaSite" id="jg6031">
    <property type="protein sequence ID" value="jg6031"/>
    <property type="gene ID" value="jg6031"/>
</dbReference>
<feature type="transmembrane region" description="Helical" evidence="5">
    <location>
        <begin position="71"/>
        <end position="95"/>
    </location>
</feature>
<dbReference type="Proteomes" id="UP000887574">
    <property type="component" value="Unplaced"/>
</dbReference>
<comment type="similarity">
    <text evidence="5">Belongs to the MIP/aquaporin (TC 1.A.8) family.</text>
</comment>
<keyword evidence="2 5" id="KW-0812">Transmembrane</keyword>
<comment type="subcellular location">
    <subcellularLocation>
        <location evidence="1">Membrane</location>
        <topology evidence="1">Multi-pass membrane protein</topology>
    </subcellularLocation>
</comment>
<protein>
    <recommendedName>
        <fullName evidence="5">Aquaporin</fullName>
    </recommendedName>
</protein>
<organism evidence="6 7">
    <name type="scientific">Ditylenchus dipsaci</name>
    <dbReference type="NCBI Taxonomy" id="166011"/>
    <lineage>
        <taxon>Eukaryota</taxon>
        <taxon>Metazoa</taxon>
        <taxon>Ecdysozoa</taxon>
        <taxon>Nematoda</taxon>
        <taxon>Chromadorea</taxon>
        <taxon>Rhabditida</taxon>
        <taxon>Tylenchina</taxon>
        <taxon>Tylenchomorpha</taxon>
        <taxon>Sphaerularioidea</taxon>
        <taxon>Anguinidae</taxon>
        <taxon>Anguininae</taxon>
        <taxon>Ditylenchus</taxon>
    </lineage>
</organism>
<evidence type="ECO:0000256" key="1">
    <source>
        <dbReference type="ARBA" id="ARBA00004141"/>
    </source>
</evidence>
<dbReference type="Gene3D" id="1.20.1080.10">
    <property type="entry name" value="Glycerol uptake facilitator protein"/>
    <property type="match status" value="1"/>
</dbReference>
<dbReference type="InterPro" id="IPR023271">
    <property type="entry name" value="Aquaporin-like"/>
</dbReference>
<evidence type="ECO:0000256" key="3">
    <source>
        <dbReference type="ARBA" id="ARBA00022989"/>
    </source>
</evidence>
<feature type="transmembrane region" description="Helical" evidence="5">
    <location>
        <begin position="42"/>
        <end position="59"/>
    </location>
</feature>
<dbReference type="GO" id="GO:0005737">
    <property type="term" value="C:cytoplasm"/>
    <property type="evidence" value="ECO:0007669"/>
    <property type="project" value="TreeGrafter"/>
</dbReference>
<sequence>MYAFRAADFFPAIICIAYYAVVLFLAEISRKLVDVTLKKKNGLLYVFLIELIGTAQQATCVYENGVMIKNYGVWGFFLTVASLLLAIGGIINRGAFISPLAPIEMYTQGKINTEKLMVLLLAQTIGGLSAFRFANTLWYYSLNYSNDHMAFYERLPCAIVYKVSFLYAFLFEIFATFLFRCILHRLPTSYKNYMAPIVVAGFLSIALAFIGVPGLNPVTASSRLQGCPGLDLQWFIMTYWCCPVVGWLLATYFDRKPKQHPSSPTKAKKKKN</sequence>
<dbReference type="SUPFAM" id="SSF81338">
    <property type="entry name" value="Aquaporin-like"/>
    <property type="match status" value="1"/>
</dbReference>
<reference evidence="7" key="1">
    <citation type="submission" date="2022-11" db="UniProtKB">
        <authorList>
            <consortium name="WormBaseParasite"/>
        </authorList>
    </citation>
    <scope>IDENTIFICATION</scope>
</reference>
<dbReference type="PANTHER" id="PTHR21191:SF16">
    <property type="entry name" value="AQUAPORIN"/>
    <property type="match status" value="1"/>
</dbReference>
<evidence type="ECO:0000313" key="7">
    <source>
        <dbReference type="WBParaSite" id="jg6031"/>
    </source>
</evidence>
<keyword evidence="3 5" id="KW-1133">Transmembrane helix</keyword>
<feature type="transmembrane region" description="Helical" evidence="5">
    <location>
        <begin position="193"/>
        <end position="212"/>
    </location>
</feature>
<evidence type="ECO:0000256" key="5">
    <source>
        <dbReference type="PIRNR" id="PIRNR017529"/>
    </source>
</evidence>
<dbReference type="PIRSF" id="PIRSF017529">
    <property type="entry name" value="Aquaporin_11/12"/>
    <property type="match status" value="1"/>
</dbReference>
<dbReference type="AlphaFoldDB" id="A0A915EJI1"/>
<keyword evidence="4 5" id="KW-0472">Membrane</keyword>
<accession>A0A915EJI1</accession>
<dbReference type="InterPro" id="IPR016697">
    <property type="entry name" value="Aquaporin_11/12"/>
</dbReference>
<dbReference type="PANTHER" id="PTHR21191">
    <property type="entry name" value="AQUAPORIN"/>
    <property type="match status" value="1"/>
</dbReference>
<dbReference type="GO" id="GO:0016020">
    <property type="term" value="C:membrane"/>
    <property type="evidence" value="ECO:0007669"/>
    <property type="project" value="UniProtKB-SubCell"/>
</dbReference>
<proteinExistence type="inferred from homology"/>
<feature type="transmembrane region" description="Helical" evidence="5">
    <location>
        <begin position="116"/>
        <end position="139"/>
    </location>
</feature>
<name>A0A915EJI1_9BILA</name>
<evidence type="ECO:0000256" key="2">
    <source>
        <dbReference type="ARBA" id="ARBA00022692"/>
    </source>
</evidence>